<protein>
    <submittedName>
        <fullName evidence="2">DNA uptake protein ComE-like DNA-binding protein</fullName>
    </submittedName>
</protein>
<evidence type="ECO:0000313" key="2">
    <source>
        <dbReference type="EMBL" id="PVX52362.1"/>
    </source>
</evidence>
<evidence type="ECO:0000256" key="1">
    <source>
        <dbReference type="SAM" id="Phobius"/>
    </source>
</evidence>
<dbReference type="PANTHER" id="PTHR21180">
    <property type="entry name" value="ENDONUCLEASE/EXONUCLEASE/PHOSPHATASE FAMILY DOMAIN-CONTAINING PROTEIN 1"/>
    <property type="match status" value="1"/>
</dbReference>
<dbReference type="PANTHER" id="PTHR21180:SF32">
    <property type="entry name" value="ENDONUCLEASE_EXONUCLEASE_PHOSPHATASE FAMILY DOMAIN-CONTAINING PROTEIN 1"/>
    <property type="match status" value="1"/>
</dbReference>
<keyword evidence="3" id="KW-1185">Reference proteome</keyword>
<keyword evidence="1" id="KW-0472">Membrane</keyword>
<dbReference type="GO" id="GO:0003677">
    <property type="term" value="F:DNA binding"/>
    <property type="evidence" value="ECO:0007669"/>
    <property type="project" value="UniProtKB-KW"/>
</dbReference>
<dbReference type="Pfam" id="PF12836">
    <property type="entry name" value="HHH_3"/>
    <property type="match status" value="2"/>
</dbReference>
<dbReference type="Proteomes" id="UP000251835">
    <property type="component" value="Unassembled WGS sequence"/>
</dbReference>
<dbReference type="Gene3D" id="1.10.150.310">
    <property type="entry name" value="Tex RuvX-like domain-like"/>
    <property type="match status" value="1"/>
</dbReference>
<dbReference type="InterPro" id="IPR051675">
    <property type="entry name" value="Endo/Exo/Phosphatase_dom_1"/>
</dbReference>
<keyword evidence="1" id="KW-0812">Transmembrane</keyword>
<name>A0A7L4USA9_BALHA</name>
<dbReference type="InterPro" id="IPR010994">
    <property type="entry name" value="RuvA_2-like"/>
</dbReference>
<dbReference type="EMBL" id="QENZ01000003">
    <property type="protein sequence ID" value="PVX52362.1"/>
    <property type="molecule type" value="Genomic_DNA"/>
</dbReference>
<reference evidence="2 3" key="1">
    <citation type="submission" date="2018-05" db="EMBL/GenBank/DDBJ databases">
        <title>Genomic Encyclopedia of Type Strains, Phase IV (KMG-IV): sequencing the most valuable type-strain genomes for metagenomic binning, comparative biology and taxonomic classification.</title>
        <authorList>
            <person name="Goeker M."/>
        </authorList>
    </citation>
    <scope>NUCLEOTIDE SEQUENCE [LARGE SCALE GENOMIC DNA]</scope>
    <source>
        <strain evidence="2 3">DSM 28579</strain>
    </source>
</reference>
<dbReference type="AlphaFoldDB" id="A0A7L4USA9"/>
<keyword evidence="2" id="KW-0238">DNA-binding</keyword>
<feature type="transmembrane region" description="Helical" evidence="1">
    <location>
        <begin position="20"/>
        <end position="40"/>
    </location>
</feature>
<comment type="caution">
    <text evidence="2">The sequence shown here is derived from an EMBL/GenBank/DDBJ whole genome shotgun (WGS) entry which is preliminary data.</text>
</comment>
<dbReference type="OrthoDB" id="981124at2"/>
<accession>A0A7L4USA9</accession>
<gene>
    <name evidence="2" type="ORF">C7377_0676</name>
</gene>
<keyword evidence="1" id="KW-1133">Transmembrane helix</keyword>
<proteinExistence type="predicted"/>
<dbReference type="RefSeq" id="WP_116495899.1">
    <property type="nucleotide sequence ID" value="NZ_QENZ01000003.1"/>
</dbReference>
<sequence>MFAKLFSRLRTYFYYNRKELNGVGVLMLLLVLLFAGLYFYKKYFFQEIDTSYFQYQIDSLERVGKRDKTTYQYFAFNPNTVKIIELEKLGFSKKQIRNLVNYRNAGGYFYKKEDFRKLYFVTDSIYKVYEPFLRLNDNENWQKTKNKIVKNKTGEATSEKEIDSLFYFDPNLISTEEWLALGVTKKVAQIIANYKKKGGHFYVSEDLKKIYGLSEEKYNQLLPYIRIEEKEDVNYTNQQDTISTIYDLNTISEEELLKLHVSLSMSRKLINFRNKLGGYASMAQLLELYNIRERDLNIIKKYCEIRSPVMQININTATEEEIYKHPYLDFHDAQAIIRYRKRKGDYERVTLLKNRKILTNKTFDKVKPYLKVKE</sequence>
<dbReference type="Gene3D" id="1.10.150.280">
    <property type="entry name" value="AF1531-like domain"/>
    <property type="match status" value="1"/>
</dbReference>
<dbReference type="SUPFAM" id="SSF47781">
    <property type="entry name" value="RuvA domain 2-like"/>
    <property type="match status" value="4"/>
</dbReference>
<organism evidence="2 3">
    <name type="scientific">Balneicella halophila</name>
    <dbReference type="NCBI Taxonomy" id="1537566"/>
    <lineage>
        <taxon>Bacteria</taxon>
        <taxon>Pseudomonadati</taxon>
        <taxon>Bacteroidota</taxon>
        <taxon>Bacteroidia</taxon>
        <taxon>Bacteroidales</taxon>
        <taxon>Balneicellaceae</taxon>
        <taxon>Balneicella</taxon>
    </lineage>
</organism>
<evidence type="ECO:0000313" key="3">
    <source>
        <dbReference type="Proteomes" id="UP000251835"/>
    </source>
</evidence>